<dbReference type="Proteomes" id="UP000789595">
    <property type="component" value="Unassembled WGS sequence"/>
</dbReference>
<feature type="compositionally biased region" description="Low complexity" evidence="1">
    <location>
        <begin position="451"/>
        <end position="467"/>
    </location>
</feature>
<organism evidence="3 4">
    <name type="scientific">Pelagomonas calceolata</name>
    <dbReference type="NCBI Taxonomy" id="35677"/>
    <lineage>
        <taxon>Eukaryota</taxon>
        <taxon>Sar</taxon>
        <taxon>Stramenopiles</taxon>
        <taxon>Ochrophyta</taxon>
        <taxon>Pelagophyceae</taxon>
        <taxon>Pelagomonadales</taxon>
        <taxon>Pelagomonadaceae</taxon>
        <taxon>Pelagomonas</taxon>
    </lineage>
</organism>
<dbReference type="InterPro" id="IPR000048">
    <property type="entry name" value="IQ_motif_EF-hand-BS"/>
</dbReference>
<feature type="compositionally biased region" description="Basic and acidic residues" evidence="1">
    <location>
        <begin position="114"/>
        <end position="123"/>
    </location>
</feature>
<dbReference type="InterPro" id="IPR001660">
    <property type="entry name" value="SAM"/>
</dbReference>
<dbReference type="InterPro" id="IPR013761">
    <property type="entry name" value="SAM/pointed_sf"/>
</dbReference>
<dbReference type="Gene3D" id="1.10.150.50">
    <property type="entry name" value="Transcription Factor, Ets-1"/>
    <property type="match status" value="1"/>
</dbReference>
<proteinExistence type="predicted"/>
<comment type="caution">
    <text evidence="3">The sequence shown here is derived from an EMBL/GenBank/DDBJ whole genome shotgun (WGS) entry which is preliminary data.</text>
</comment>
<feature type="compositionally biased region" description="Low complexity" evidence="1">
    <location>
        <begin position="497"/>
        <end position="523"/>
    </location>
</feature>
<dbReference type="EMBL" id="CAKKNE010000006">
    <property type="protein sequence ID" value="CAH0379604.1"/>
    <property type="molecule type" value="Genomic_DNA"/>
</dbReference>
<feature type="region of interest" description="Disordered" evidence="1">
    <location>
        <begin position="497"/>
        <end position="732"/>
    </location>
</feature>
<feature type="region of interest" description="Disordered" evidence="1">
    <location>
        <begin position="438"/>
        <end position="467"/>
    </location>
</feature>
<sequence length="764" mass="84570">MPQLPDIAPQQAQRLNAGPRHARGSAFSNHNYNRLYRDNTLTAETRHSGRRDKVAEERELRRKKARQEQERRTEKRLKTLERRMRDEAKRIAAMERELKELPKLKKTRQQLAREWAHMEDSPRTSRSAETGRDEVSSSPRSESAPARSSPLPDIDSAAITVQRAARNRRESRAAVKMQAHQRRRRASLEVDERRRVSYKRRQSVLSVAATSALACARDAARTCVLYRDSALRACRMVKARRAYDAIYLLQRFARYVGGQAALALAAEVVLFKQRRLCKRVERLHGTRQKRRAEREATDRLAISIQNASRRRKARQEYQRRCERRNEVLKAMAAFLAHTLQKHCRRRAARRRAHLMRQRWRGRRKLVSLDLTDVRKAVLKPAKLEEAYGAAWAALGIDGALLADPELDEEDLQELGVAVRLHRRRLLKDVARLRAQGVPEDVLEPTPREEPAAPAEPLPQRTRAVPRSVAAARAAEEAAAAPAVVPAAAPRRTAAAFVPKQAKQPAPKAAAPAAKAAKAAPRVAGVGADGRRVAKAKPTKAAASKRAAPQPASKAPAKAPAKRAAAARQPKAAAPKRAEPKPQRRPAPAPAPKPSPARRPLADAANSADKRANGRDAEVAAARRRAAERKKRGAQPQAQMSKTTIPAERKRVEPKASVFAAADDASDSEDALEGVKAATYPRASFASPSVFEERGDDESPDDSANFFSNEDSSDSGDRPVRMSGSLPDIPAETLFKGSVLEDDGFFDEDDFEDVGNGEDVADLFA</sequence>
<dbReference type="CDD" id="cd09487">
    <property type="entry name" value="SAM_superfamily"/>
    <property type="match status" value="1"/>
</dbReference>
<feature type="region of interest" description="Disordered" evidence="1">
    <location>
        <begin position="745"/>
        <end position="764"/>
    </location>
</feature>
<keyword evidence="4" id="KW-1185">Reference proteome</keyword>
<dbReference type="PROSITE" id="PS50096">
    <property type="entry name" value="IQ"/>
    <property type="match status" value="1"/>
</dbReference>
<feature type="domain" description="SAM" evidence="2">
    <location>
        <begin position="405"/>
        <end position="435"/>
    </location>
</feature>
<feature type="compositionally biased region" description="Low complexity" evidence="1">
    <location>
        <begin position="538"/>
        <end position="574"/>
    </location>
</feature>
<evidence type="ECO:0000313" key="4">
    <source>
        <dbReference type="Proteomes" id="UP000789595"/>
    </source>
</evidence>
<feature type="compositionally biased region" description="Pro residues" evidence="1">
    <location>
        <begin position="584"/>
        <end position="596"/>
    </location>
</feature>
<feature type="region of interest" description="Disordered" evidence="1">
    <location>
        <begin position="99"/>
        <end position="192"/>
    </location>
</feature>
<gene>
    <name evidence="3" type="ORF">PECAL_6P12320</name>
</gene>
<feature type="compositionally biased region" description="Basic and acidic residues" evidence="1">
    <location>
        <begin position="607"/>
        <end position="617"/>
    </location>
</feature>
<evidence type="ECO:0000256" key="1">
    <source>
        <dbReference type="SAM" id="MobiDB-lite"/>
    </source>
</evidence>
<reference evidence="3" key="1">
    <citation type="submission" date="2021-11" db="EMBL/GenBank/DDBJ databases">
        <authorList>
            <consortium name="Genoscope - CEA"/>
            <person name="William W."/>
        </authorList>
    </citation>
    <scope>NUCLEOTIDE SEQUENCE</scope>
</reference>
<feature type="compositionally biased region" description="Low complexity" evidence="1">
    <location>
        <begin position="136"/>
        <end position="150"/>
    </location>
</feature>
<feature type="region of interest" description="Disordered" evidence="1">
    <location>
        <begin position="1"/>
        <end position="78"/>
    </location>
</feature>
<dbReference type="SUPFAM" id="SSF47769">
    <property type="entry name" value="SAM/Pointed domain"/>
    <property type="match status" value="1"/>
</dbReference>
<protein>
    <recommendedName>
        <fullName evidence="2">SAM domain-containing protein</fullName>
    </recommendedName>
</protein>
<dbReference type="Pfam" id="PF07647">
    <property type="entry name" value="SAM_2"/>
    <property type="match status" value="1"/>
</dbReference>
<feature type="compositionally biased region" description="Basic and acidic residues" evidence="1">
    <location>
        <begin position="44"/>
        <end position="78"/>
    </location>
</feature>
<accession>A0A8J2SXP4</accession>
<dbReference type="PROSITE" id="PS50105">
    <property type="entry name" value="SAM_DOMAIN"/>
    <property type="match status" value="1"/>
</dbReference>
<dbReference type="SMART" id="SM00015">
    <property type="entry name" value="IQ"/>
    <property type="match status" value="2"/>
</dbReference>
<dbReference type="AlphaFoldDB" id="A0A8J2SXP4"/>
<name>A0A8J2SXP4_9STRA</name>
<evidence type="ECO:0000259" key="2">
    <source>
        <dbReference type="PROSITE" id="PS50105"/>
    </source>
</evidence>
<feature type="compositionally biased region" description="Basic residues" evidence="1">
    <location>
        <begin position="621"/>
        <end position="632"/>
    </location>
</feature>
<evidence type="ECO:0000313" key="3">
    <source>
        <dbReference type="EMBL" id="CAH0379604.1"/>
    </source>
</evidence>